<evidence type="ECO:0000256" key="2">
    <source>
        <dbReference type="SAM" id="SignalP"/>
    </source>
</evidence>
<dbReference type="AlphaFoldDB" id="A0A223D058"/>
<dbReference type="RefSeq" id="WP_094236024.1">
    <property type="nucleotide sequence ID" value="NZ_CP022657.1"/>
</dbReference>
<feature type="region of interest" description="Disordered" evidence="1">
    <location>
        <begin position="22"/>
        <end position="64"/>
    </location>
</feature>
<dbReference type="Proteomes" id="UP000214688">
    <property type="component" value="Chromosome"/>
</dbReference>
<dbReference type="EMBL" id="CP022657">
    <property type="protein sequence ID" value="ASS74774.1"/>
    <property type="molecule type" value="Genomic_DNA"/>
</dbReference>
<accession>A0A223D058</accession>
<keyword evidence="4" id="KW-1185">Reference proteome</keyword>
<evidence type="ECO:0000313" key="4">
    <source>
        <dbReference type="Proteomes" id="UP000214688"/>
    </source>
</evidence>
<dbReference type="KEGG" id="tab:CIG75_07150"/>
<feature type="chain" id="PRO_5012759048" description="Lipoprotein" evidence="2">
    <location>
        <begin position="22"/>
        <end position="203"/>
    </location>
</feature>
<name>A0A223D058_9BACL</name>
<evidence type="ECO:0008006" key="5">
    <source>
        <dbReference type="Google" id="ProtNLM"/>
    </source>
</evidence>
<protein>
    <recommendedName>
        <fullName evidence="5">Lipoprotein</fullName>
    </recommendedName>
</protein>
<reference evidence="3 4" key="1">
    <citation type="journal article" date="2015" name="Int. J. Syst. Evol. Microbiol.">
        <title>Tumebacillus algifaecis sp. nov., isolated from decomposing algal scum.</title>
        <authorList>
            <person name="Wu Y.F."/>
            <person name="Zhang B."/>
            <person name="Xing P."/>
            <person name="Wu Q.L."/>
            <person name="Liu S.J."/>
        </authorList>
    </citation>
    <scope>NUCLEOTIDE SEQUENCE [LARGE SCALE GENOMIC DNA]</scope>
    <source>
        <strain evidence="3 4">THMBR28</strain>
    </source>
</reference>
<proteinExistence type="predicted"/>
<keyword evidence="2" id="KW-0732">Signal</keyword>
<feature type="compositionally biased region" description="Polar residues" evidence="1">
    <location>
        <begin position="25"/>
        <end position="46"/>
    </location>
</feature>
<evidence type="ECO:0000313" key="3">
    <source>
        <dbReference type="EMBL" id="ASS74774.1"/>
    </source>
</evidence>
<dbReference type="PROSITE" id="PS51257">
    <property type="entry name" value="PROKAR_LIPOPROTEIN"/>
    <property type="match status" value="1"/>
</dbReference>
<organism evidence="3 4">
    <name type="scientific">Tumebacillus algifaecis</name>
    <dbReference type="NCBI Taxonomy" id="1214604"/>
    <lineage>
        <taxon>Bacteria</taxon>
        <taxon>Bacillati</taxon>
        <taxon>Bacillota</taxon>
        <taxon>Bacilli</taxon>
        <taxon>Bacillales</taxon>
        <taxon>Alicyclobacillaceae</taxon>
        <taxon>Tumebacillus</taxon>
    </lineage>
</organism>
<dbReference type="OrthoDB" id="2382014at2"/>
<sequence>MRKAVLMLAITAMLLVGCAPKADQQKPSGQTAPPQSNNGGTGSDTPKPSDGTKLPTPTAEKTDEQIKTEIRAKLQRLTTAQSGYSLPVNDKQVVQQVSSLQDVTESLRKKGYSQPLAKTLTEEFYQERITGGTAQIILLARGGHMGRFSTDAEATFTKKSKWVWLIEQEHPDDNLHGPHTSTYEVEVLKDGTYRLNSWTNRKL</sequence>
<feature type="signal peptide" evidence="2">
    <location>
        <begin position="1"/>
        <end position="21"/>
    </location>
</feature>
<evidence type="ECO:0000256" key="1">
    <source>
        <dbReference type="SAM" id="MobiDB-lite"/>
    </source>
</evidence>
<gene>
    <name evidence="3" type="ORF">CIG75_07150</name>
</gene>